<evidence type="ECO:0000313" key="2">
    <source>
        <dbReference type="Proteomes" id="UP000027442"/>
    </source>
</evidence>
<dbReference type="PANTHER" id="PTHR30438">
    <property type="entry name" value="36 KDA ANTIGEN-RELATED"/>
    <property type="match status" value="1"/>
</dbReference>
<dbReference type="HOGENOM" id="CLU_018816_6_1_10"/>
<dbReference type="PATRIC" id="fig|1122985.7.peg.1196"/>
<gene>
    <name evidence="1" type="ORF">HMPREF1991_01155</name>
</gene>
<dbReference type="AlphaFoldDB" id="A0A069QJC7"/>
<name>A0A069QJC7_HOYLO</name>
<dbReference type="RefSeq" id="WP_009236338.1">
    <property type="nucleotide sequence ID" value="NZ_KB899212.1"/>
</dbReference>
<dbReference type="PANTHER" id="PTHR30438:SF2">
    <property type="entry name" value="MEMBRANE PROTEIN"/>
    <property type="match status" value="1"/>
</dbReference>
<dbReference type="InterPro" id="IPR011053">
    <property type="entry name" value="Single_hybrid_motif"/>
</dbReference>
<dbReference type="SUPFAM" id="SSF51230">
    <property type="entry name" value="Single hybrid motif"/>
    <property type="match status" value="1"/>
</dbReference>
<dbReference type="Gene3D" id="2.40.50.100">
    <property type="match status" value="1"/>
</dbReference>
<reference evidence="1 2" key="1">
    <citation type="submission" date="2013-08" db="EMBL/GenBank/DDBJ databases">
        <authorList>
            <person name="Weinstock G."/>
            <person name="Sodergren E."/>
            <person name="Wylie T."/>
            <person name="Fulton L."/>
            <person name="Fulton R."/>
            <person name="Fronick C."/>
            <person name="O'Laughlin M."/>
            <person name="Godfrey J."/>
            <person name="Miner T."/>
            <person name="Herter B."/>
            <person name="Appelbaum E."/>
            <person name="Cordes M."/>
            <person name="Lek S."/>
            <person name="Wollam A."/>
            <person name="Pepin K.H."/>
            <person name="Palsikar V.B."/>
            <person name="Mitreva M."/>
            <person name="Wilson R.K."/>
        </authorList>
    </citation>
    <scope>NUCLEOTIDE SEQUENCE [LARGE SCALE GENOMIC DNA]</scope>
    <source>
        <strain evidence="1 2">ATCC 15930</strain>
    </source>
</reference>
<dbReference type="GO" id="GO:0005886">
    <property type="term" value="C:plasma membrane"/>
    <property type="evidence" value="ECO:0007669"/>
    <property type="project" value="TreeGrafter"/>
</dbReference>
<organism evidence="1 2">
    <name type="scientific">Hoylesella loescheii DSM 19665 = JCM 12249 = ATCC 15930</name>
    <dbReference type="NCBI Taxonomy" id="1122985"/>
    <lineage>
        <taxon>Bacteria</taxon>
        <taxon>Pseudomonadati</taxon>
        <taxon>Bacteroidota</taxon>
        <taxon>Bacteroidia</taxon>
        <taxon>Bacteroidales</taxon>
        <taxon>Prevotellaceae</taxon>
        <taxon>Hoylesella</taxon>
    </lineage>
</organism>
<comment type="caution">
    <text evidence="1">The sequence shown here is derived from an EMBL/GenBank/DDBJ whole genome shotgun (WGS) entry which is preliminary data.</text>
</comment>
<dbReference type="Proteomes" id="UP000027442">
    <property type="component" value="Unassembled WGS sequence"/>
</dbReference>
<dbReference type="EMBL" id="JNGW01000045">
    <property type="protein sequence ID" value="KDR52762.1"/>
    <property type="molecule type" value="Genomic_DNA"/>
</dbReference>
<evidence type="ECO:0000313" key="1">
    <source>
        <dbReference type="EMBL" id="KDR52762.1"/>
    </source>
</evidence>
<protein>
    <submittedName>
        <fullName evidence="1">Uncharacterized protein</fullName>
    </submittedName>
</protein>
<dbReference type="eggNOG" id="COG1566">
    <property type="taxonomic scope" value="Bacteria"/>
</dbReference>
<keyword evidence="2" id="KW-1185">Reference proteome</keyword>
<accession>A0A069QJC7</accession>
<sequence length="313" mass="35454">MQKKRRLKLKLFIGGTILIALAAAVAIAANRMMTPKAQLIEGQVEVLQYCVQVQQKGKVLEIRVKEGDYVEVGDTLALYRTDETPMPEDPTLEVLATTLHPFRTGNKTVDRAYGRWQQAKLAEEQAVRIYNDVQQKFLDGKAPASLRDNIFTAYKALQAQTLSNKADYDKALHNFRSEKSNYKGPQIIAIVTKVEGEVSEINAKRGEQLSVSNTLMNIALLDNLWGTIAVNRKEKQQFNEGDTIQVYCKPFNMFIRMRVSGFKANFDFLNSENYRQGNEGSQTWEMQLRPVYKVEGLRPGMQLSVALKPEEKA</sequence>
<proteinExistence type="predicted"/>